<feature type="signal peptide" evidence="5">
    <location>
        <begin position="1"/>
        <end position="22"/>
    </location>
</feature>
<dbReference type="SUPFAM" id="SSF50630">
    <property type="entry name" value="Acid proteases"/>
    <property type="match status" value="1"/>
</dbReference>
<dbReference type="GO" id="GO:0006508">
    <property type="term" value="P:proteolysis"/>
    <property type="evidence" value="ECO:0007669"/>
    <property type="project" value="UniProtKB-KW"/>
</dbReference>
<dbReference type="Gene3D" id="2.40.70.10">
    <property type="entry name" value="Acid Proteases"/>
    <property type="match status" value="2"/>
</dbReference>
<organism evidence="7 8">
    <name type="scientific">Russula ochroleuca</name>
    <dbReference type="NCBI Taxonomy" id="152965"/>
    <lineage>
        <taxon>Eukaryota</taxon>
        <taxon>Fungi</taxon>
        <taxon>Dikarya</taxon>
        <taxon>Basidiomycota</taxon>
        <taxon>Agaricomycotina</taxon>
        <taxon>Agaricomycetes</taxon>
        <taxon>Russulales</taxon>
        <taxon>Russulaceae</taxon>
        <taxon>Russula</taxon>
    </lineage>
</organism>
<keyword evidence="4" id="KW-0472">Membrane</keyword>
<dbReference type="PROSITE" id="PS00141">
    <property type="entry name" value="ASP_PROTEASE"/>
    <property type="match status" value="1"/>
</dbReference>
<evidence type="ECO:0000259" key="6">
    <source>
        <dbReference type="PROSITE" id="PS51767"/>
    </source>
</evidence>
<reference evidence="7" key="2">
    <citation type="journal article" date="2020" name="Nat. Commun.">
        <title>Large-scale genome sequencing of mycorrhizal fungi provides insights into the early evolution of symbiotic traits.</title>
        <authorList>
            <person name="Miyauchi S."/>
            <person name="Kiss E."/>
            <person name="Kuo A."/>
            <person name="Drula E."/>
            <person name="Kohler A."/>
            <person name="Sanchez-Garcia M."/>
            <person name="Morin E."/>
            <person name="Andreopoulos B."/>
            <person name="Barry K.W."/>
            <person name="Bonito G."/>
            <person name="Buee M."/>
            <person name="Carver A."/>
            <person name="Chen C."/>
            <person name="Cichocki N."/>
            <person name="Clum A."/>
            <person name="Culley D."/>
            <person name="Crous P.W."/>
            <person name="Fauchery L."/>
            <person name="Girlanda M."/>
            <person name="Hayes R.D."/>
            <person name="Keri Z."/>
            <person name="LaButti K."/>
            <person name="Lipzen A."/>
            <person name="Lombard V."/>
            <person name="Magnuson J."/>
            <person name="Maillard F."/>
            <person name="Murat C."/>
            <person name="Nolan M."/>
            <person name="Ohm R.A."/>
            <person name="Pangilinan J."/>
            <person name="Pereira M.F."/>
            <person name="Perotto S."/>
            <person name="Peter M."/>
            <person name="Pfister S."/>
            <person name="Riley R."/>
            <person name="Sitrit Y."/>
            <person name="Stielow J.B."/>
            <person name="Szollosi G."/>
            <person name="Zifcakova L."/>
            <person name="Stursova M."/>
            <person name="Spatafora J.W."/>
            <person name="Tedersoo L."/>
            <person name="Vaario L.M."/>
            <person name="Yamada A."/>
            <person name="Yan M."/>
            <person name="Wang P."/>
            <person name="Xu J."/>
            <person name="Bruns T."/>
            <person name="Baldrian P."/>
            <person name="Vilgalys R."/>
            <person name="Dunand C."/>
            <person name="Henrissat B."/>
            <person name="Grigoriev I.V."/>
            <person name="Hibbett D."/>
            <person name="Nagy L.G."/>
            <person name="Martin F.M."/>
        </authorList>
    </citation>
    <scope>NUCLEOTIDE SEQUENCE</scope>
    <source>
        <strain evidence="7">Prilba</strain>
    </source>
</reference>
<dbReference type="EMBL" id="WHVB01000003">
    <property type="protein sequence ID" value="KAF8485196.1"/>
    <property type="molecule type" value="Genomic_DNA"/>
</dbReference>
<keyword evidence="4" id="KW-1133">Transmembrane helix</keyword>
<dbReference type="OrthoDB" id="15189at2759"/>
<evidence type="ECO:0000256" key="5">
    <source>
        <dbReference type="SAM" id="SignalP"/>
    </source>
</evidence>
<evidence type="ECO:0000256" key="4">
    <source>
        <dbReference type="SAM" id="Phobius"/>
    </source>
</evidence>
<reference evidence="7" key="1">
    <citation type="submission" date="2019-10" db="EMBL/GenBank/DDBJ databases">
        <authorList>
            <consortium name="DOE Joint Genome Institute"/>
            <person name="Kuo A."/>
            <person name="Miyauchi S."/>
            <person name="Kiss E."/>
            <person name="Drula E."/>
            <person name="Kohler A."/>
            <person name="Sanchez-Garcia M."/>
            <person name="Andreopoulos B."/>
            <person name="Barry K.W."/>
            <person name="Bonito G."/>
            <person name="Buee M."/>
            <person name="Carver A."/>
            <person name="Chen C."/>
            <person name="Cichocki N."/>
            <person name="Clum A."/>
            <person name="Culley D."/>
            <person name="Crous P.W."/>
            <person name="Fauchery L."/>
            <person name="Girlanda M."/>
            <person name="Hayes R."/>
            <person name="Keri Z."/>
            <person name="LaButti K."/>
            <person name="Lipzen A."/>
            <person name="Lombard V."/>
            <person name="Magnuson J."/>
            <person name="Maillard F."/>
            <person name="Morin E."/>
            <person name="Murat C."/>
            <person name="Nolan M."/>
            <person name="Ohm R."/>
            <person name="Pangilinan J."/>
            <person name="Pereira M."/>
            <person name="Perotto S."/>
            <person name="Peter M."/>
            <person name="Riley R."/>
            <person name="Sitrit Y."/>
            <person name="Stielow B."/>
            <person name="Szollosi G."/>
            <person name="Zifcakova L."/>
            <person name="Stursova M."/>
            <person name="Spatafora J.W."/>
            <person name="Tedersoo L."/>
            <person name="Vaario L.-M."/>
            <person name="Yamada A."/>
            <person name="Yan M."/>
            <person name="Wang P."/>
            <person name="Xu J."/>
            <person name="Bruns T."/>
            <person name="Baldrian P."/>
            <person name="Vilgalys R."/>
            <person name="Henrissat B."/>
            <person name="Grigoriev I.V."/>
            <person name="Hibbett D."/>
            <person name="Nagy L.G."/>
            <person name="Martin F.M."/>
        </authorList>
    </citation>
    <scope>NUCLEOTIDE SEQUENCE</scope>
    <source>
        <strain evidence="7">Prilba</strain>
    </source>
</reference>
<dbReference type="InterPro" id="IPR034164">
    <property type="entry name" value="Pepsin-like_dom"/>
</dbReference>
<keyword evidence="8" id="KW-1185">Reference proteome</keyword>
<feature type="transmembrane region" description="Helical" evidence="4">
    <location>
        <begin position="438"/>
        <end position="460"/>
    </location>
</feature>
<dbReference type="PANTHER" id="PTHR47966:SF51">
    <property type="entry name" value="BETA-SITE APP-CLEAVING ENZYME, ISOFORM A-RELATED"/>
    <property type="match status" value="1"/>
</dbReference>
<dbReference type="InterPro" id="IPR033121">
    <property type="entry name" value="PEPTIDASE_A1"/>
</dbReference>
<dbReference type="AlphaFoldDB" id="A0A9P5N3H1"/>
<comment type="similarity">
    <text evidence="1 3">Belongs to the peptidase A1 family.</text>
</comment>
<keyword evidence="4" id="KW-0812">Transmembrane</keyword>
<evidence type="ECO:0000313" key="7">
    <source>
        <dbReference type="EMBL" id="KAF8485196.1"/>
    </source>
</evidence>
<evidence type="ECO:0000256" key="2">
    <source>
        <dbReference type="ARBA" id="ARBA00022750"/>
    </source>
</evidence>
<dbReference type="GO" id="GO:0004190">
    <property type="term" value="F:aspartic-type endopeptidase activity"/>
    <property type="evidence" value="ECO:0007669"/>
    <property type="project" value="UniProtKB-KW"/>
</dbReference>
<evidence type="ECO:0000256" key="3">
    <source>
        <dbReference type="RuleBase" id="RU000454"/>
    </source>
</evidence>
<comment type="caution">
    <text evidence="7">The sequence shown here is derived from an EMBL/GenBank/DDBJ whole genome shotgun (WGS) entry which is preliminary data.</text>
</comment>
<evidence type="ECO:0000313" key="8">
    <source>
        <dbReference type="Proteomes" id="UP000759537"/>
    </source>
</evidence>
<protein>
    <submittedName>
        <fullName evidence="7">Acid protease</fullName>
    </submittedName>
</protein>
<keyword evidence="3" id="KW-0378">Hydrolase</keyword>
<dbReference type="Pfam" id="PF00026">
    <property type="entry name" value="Asp"/>
    <property type="match status" value="2"/>
</dbReference>
<dbReference type="CDD" id="cd05471">
    <property type="entry name" value="pepsin_like"/>
    <property type="match status" value="1"/>
</dbReference>
<dbReference type="InterPro" id="IPR001461">
    <property type="entry name" value="Aspartic_peptidase_A1"/>
</dbReference>
<keyword evidence="3 7" id="KW-0645">Protease</keyword>
<proteinExistence type="inferred from homology"/>
<keyword evidence="5" id="KW-0732">Signal</keyword>
<feature type="chain" id="PRO_5040369088" evidence="5">
    <location>
        <begin position="23"/>
        <end position="501"/>
    </location>
</feature>
<dbReference type="PANTHER" id="PTHR47966">
    <property type="entry name" value="BETA-SITE APP-CLEAVING ENZYME, ISOFORM A-RELATED"/>
    <property type="match status" value="1"/>
</dbReference>
<dbReference type="InterPro" id="IPR021109">
    <property type="entry name" value="Peptidase_aspartic_dom_sf"/>
</dbReference>
<sequence>MHPLRPSILLSAILYATQVSLALHIDHSRRSEDSLPNLLTRAPNATSGLDITGGSYYINITLGGKHFSVMIDTGSSDLWVAGTVPNANSTGASAQVQYAIGAINGPVKTAEMTMLGYTVPNQAFIEATPSTANPDGTGLIGLGPRFGSQVLGALNKSTGDPPIDRIFSQDTSIPNFISVLLSRPNDTSEPYTGEMTISEILPEFQNISSQPKVSVSVLTSKIEDDQHFSVLLDADGIIGPDGNAIKTTSNASLAPTHNPQQLQVVFDTGFSLPQLPEYVVDAIYSGVKGAQLIDVPAFGGNVWGVDCDAEINVTFKIGGQSYPIHPLDVSREVVDNNGESACYGTFQPVISGAQDPTFDGILGMTFLSNVYLLLDYGDFTDGSTNTTDPYVQILSTTNPAEAHADFVATRLSGKDTTGSQHVNSGSGSNSGFFHKYRIPIFAAAAVAGVAALTGVVWLVAKRRKPVYRPLYDPAPVGDMPMQNVTGYGAGAPYSDPWTNRR</sequence>
<dbReference type="InterPro" id="IPR001969">
    <property type="entry name" value="Aspartic_peptidase_AS"/>
</dbReference>
<dbReference type="Proteomes" id="UP000759537">
    <property type="component" value="Unassembled WGS sequence"/>
</dbReference>
<name>A0A9P5N3H1_9AGAM</name>
<evidence type="ECO:0000256" key="1">
    <source>
        <dbReference type="ARBA" id="ARBA00007447"/>
    </source>
</evidence>
<accession>A0A9P5N3H1</accession>
<keyword evidence="2 3" id="KW-0064">Aspartyl protease</keyword>
<dbReference type="PRINTS" id="PR00792">
    <property type="entry name" value="PEPSIN"/>
</dbReference>
<gene>
    <name evidence="7" type="ORF">DFH94DRAFT_719017</name>
</gene>
<dbReference type="PROSITE" id="PS51767">
    <property type="entry name" value="PEPTIDASE_A1"/>
    <property type="match status" value="1"/>
</dbReference>
<feature type="domain" description="Peptidase A1" evidence="6">
    <location>
        <begin position="56"/>
        <end position="384"/>
    </location>
</feature>